<organism evidence="1 2">
    <name type="scientific">Hevea brasiliensis</name>
    <name type="common">Para rubber tree</name>
    <name type="synonym">Siphonia brasiliensis</name>
    <dbReference type="NCBI Taxonomy" id="3981"/>
    <lineage>
        <taxon>Eukaryota</taxon>
        <taxon>Viridiplantae</taxon>
        <taxon>Streptophyta</taxon>
        <taxon>Embryophyta</taxon>
        <taxon>Tracheophyta</taxon>
        <taxon>Spermatophyta</taxon>
        <taxon>Magnoliopsida</taxon>
        <taxon>eudicotyledons</taxon>
        <taxon>Gunneridae</taxon>
        <taxon>Pentapetalae</taxon>
        <taxon>rosids</taxon>
        <taxon>fabids</taxon>
        <taxon>Malpighiales</taxon>
        <taxon>Euphorbiaceae</taxon>
        <taxon>Crotonoideae</taxon>
        <taxon>Micrandreae</taxon>
        <taxon>Hevea</taxon>
    </lineage>
</organism>
<gene>
    <name evidence="1" type="ORF">GH714_023129</name>
</gene>
<dbReference type="EMBL" id="JAAGAX010000017">
    <property type="protein sequence ID" value="KAF2286640.1"/>
    <property type="molecule type" value="Genomic_DNA"/>
</dbReference>
<comment type="caution">
    <text evidence="1">The sequence shown here is derived from an EMBL/GenBank/DDBJ whole genome shotgun (WGS) entry which is preliminary data.</text>
</comment>
<dbReference type="Proteomes" id="UP000467840">
    <property type="component" value="Chromosome 3"/>
</dbReference>
<accession>A0A6A6KCJ8</accession>
<dbReference type="AlphaFoldDB" id="A0A6A6KCJ8"/>
<name>A0A6A6KCJ8_HEVBR</name>
<evidence type="ECO:0000313" key="1">
    <source>
        <dbReference type="EMBL" id="KAF2286640.1"/>
    </source>
</evidence>
<sequence>MLIKLARLSGLHRNITIFLASIVRPEVLDQATSHVKQLQGRIEELMNRRKEMQPTMKSSSARIPALNIRTRDTILEVNLITGLQKNFMLHEIINVLQEEGADIINFAYRSTCDSVYIQLGHRLSVLELAWRFRQLRRG</sequence>
<evidence type="ECO:0008006" key="3">
    <source>
        <dbReference type="Google" id="ProtNLM"/>
    </source>
</evidence>
<protein>
    <recommendedName>
        <fullName evidence="3">ACT domain-containing protein</fullName>
    </recommendedName>
</protein>
<reference evidence="1 2" key="1">
    <citation type="journal article" date="2020" name="Mol. Plant">
        <title>The Chromosome-Based Rubber Tree Genome Provides New Insights into Spurge Genome Evolution and Rubber Biosynthesis.</title>
        <authorList>
            <person name="Liu J."/>
            <person name="Shi C."/>
            <person name="Shi C.C."/>
            <person name="Li W."/>
            <person name="Zhang Q.J."/>
            <person name="Zhang Y."/>
            <person name="Li K."/>
            <person name="Lu H.F."/>
            <person name="Shi C."/>
            <person name="Zhu S.T."/>
            <person name="Xiao Z.Y."/>
            <person name="Nan H."/>
            <person name="Yue Y."/>
            <person name="Zhu X.G."/>
            <person name="Wu Y."/>
            <person name="Hong X.N."/>
            <person name="Fan G.Y."/>
            <person name="Tong Y."/>
            <person name="Zhang D."/>
            <person name="Mao C.L."/>
            <person name="Liu Y.L."/>
            <person name="Hao S.J."/>
            <person name="Liu W.Q."/>
            <person name="Lv M.Q."/>
            <person name="Zhang H.B."/>
            <person name="Liu Y."/>
            <person name="Hu-Tang G.R."/>
            <person name="Wang J.P."/>
            <person name="Wang J.H."/>
            <person name="Sun Y.H."/>
            <person name="Ni S.B."/>
            <person name="Chen W.B."/>
            <person name="Zhang X.C."/>
            <person name="Jiao Y.N."/>
            <person name="Eichler E.E."/>
            <person name="Li G.H."/>
            <person name="Liu X."/>
            <person name="Gao L.Z."/>
        </authorList>
    </citation>
    <scope>NUCLEOTIDE SEQUENCE [LARGE SCALE GENOMIC DNA]</scope>
    <source>
        <strain evidence="2">cv. GT1</strain>
        <tissue evidence="1">Leaf</tissue>
    </source>
</reference>
<proteinExistence type="predicted"/>
<evidence type="ECO:0000313" key="2">
    <source>
        <dbReference type="Proteomes" id="UP000467840"/>
    </source>
</evidence>
<keyword evidence="2" id="KW-1185">Reference proteome</keyword>